<organism evidence="3 4">
    <name type="scientific">Elysia marginata</name>
    <dbReference type="NCBI Taxonomy" id="1093978"/>
    <lineage>
        <taxon>Eukaryota</taxon>
        <taxon>Metazoa</taxon>
        <taxon>Spiralia</taxon>
        <taxon>Lophotrochozoa</taxon>
        <taxon>Mollusca</taxon>
        <taxon>Gastropoda</taxon>
        <taxon>Heterobranchia</taxon>
        <taxon>Euthyneura</taxon>
        <taxon>Panpulmonata</taxon>
        <taxon>Sacoglossa</taxon>
        <taxon>Placobranchoidea</taxon>
        <taxon>Plakobranchidae</taxon>
        <taxon>Elysia</taxon>
    </lineage>
</organism>
<dbReference type="InterPro" id="IPR008993">
    <property type="entry name" value="TIMP-like_OB-fold"/>
</dbReference>
<reference evidence="3 4" key="1">
    <citation type="journal article" date="2021" name="Elife">
        <title>Chloroplast acquisition without the gene transfer in kleptoplastic sea slugs, Plakobranchus ocellatus.</title>
        <authorList>
            <person name="Maeda T."/>
            <person name="Takahashi S."/>
            <person name="Yoshida T."/>
            <person name="Shimamura S."/>
            <person name="Takaki Y."/>
            <person name="Nagai Y."/>
            <person name="Toyoda A."/>
            <person name="Suzuki Y."/>
            <person name="Arimoto A."/>
            <person name="Ishii H."/>
            <person name="Satoh N."/>
            <person name="Nishiyama T."/>
            <person name="Hasebe M."/>
            <person name="Maruyama T."/>
            <person name="Minagawa J."/>
            <person name="Obokata J."/>
            <person name="Shigenobu S."/>
        </authorList>
    </citation>
    <scope>NUCLEOTIDE SEQUENCE [LARGE SCALE GENOMIC DNA]</scope>
</reference>
<evidence type="ECO:0000256" key="1">
    <source>
        <dbReference type="SAM" id="MobiDB-lite"/>
    </source>
</evidence>
<evidence type="ECO:0000256" key="2">
    <source>
        <dbReference type="SAM" id="Phobius"/>
    </source>
</evidence>
<name>A0AAV4I6E0_9GAST</name>
<dbReference type="SUPFAM" id="SSF50242">
    <property type="entry name" value="TIMP-like"/>
    <property type="match status" value="1"/>
</dbReference>
<feature type="region of interest" description="Disordered" evidence="1">
    <location>
        <begin position="1"/>
        <end position="22"/>
    </location>
</feature>
<proteinExistence type="predicted"/>
<keyword evidence="4" id="KW-1185">Reference proteome</keyword>
<keyword evidence="2" id="KW-1133">Transmembrane helix</keyword>
<gene>
    <name evidence="3" type="ORF">ElyMa_004663000</name>
</gene>
<feature type="transmembrane region" description="Helical" evidence="2">
    <location>
        <begin position="215"/>
        <end position="236"/>
    </location>
</feature>
<sequence>MADTDQLPKGGAGTAGSASCTTKTTTTALHPHLLQMLTDSKSNECTHQKLELLFEADNGSLCSSAATPPNYHPRISNMGTENQENRLGFQAYYTTPEHIESTPNLHICSSLVHTTAVKPINIRWGNTSNAGRRGTMKNRGRSVFNSCNHTIMSKEKGVLSPKEDTKDQQLCNTCLCQGCLKSACSLHSIFSSAKLLCPTYSKYPSLTRRNPLHRIFLFLGLFLCALHVVSGAGTVIRAPASKPVCLHTFIDERSKALQADVVIEGKVRKSLTVDPKTGYFDRVVAVRRTILKGSAFVAPGREKKQDKHIRLRIGPFKNGTDDAKNCVASVMKGRTYFFYLRDIGHQKGLRFKLMAIPTKRTRALRNSLRGILCKGCDNGPYHLEVMLDSKLKVDFPHIGGELDSNRRLSSK</sequence>
<evidence type="ECO:0000313" key="3">
    <source>
        <dbReference type="EMBL" id="GFS04689.1"/>
    </source>
</evidence>
<evidence type="ECO:0000313" key="4">
    <source>
        <dbReference type="Proteomes" id="UP000762676"/>
    </source>
</evidence>
<dbReference type="Gene3D" id="2.40.50.120">
    <property type="match status" value="1"/>
</dbReference>
<accession>A0AAV4I6E0</accession>
<comment type="caution">
    <text evidence="3">The sequence shown here is derived from an EMBL/GenBank/DDBJ whole genome shotgun (WGS) entry which is preliminary data.</text>
</comment>
<dbReference type="Proteomes" id="UP000762676">
    <property type="component" value="Unassembled WGS sequence"/>
</dbReference>
<keyword evidence="2" id="KW-0472">Membrane</keyword>
<keyword evidence="2" id="KW-0812">Transmembrane</keyword>
<dbReference type="AlphaFoldDB" id="A0AAV4I6E0"/>
<dbReference type="EMBL" id="BMAT01009349">
    <property type="protein sequence ID" value="GFS04689.1"/>
    <property type="molecule type" value="Genomic_DNA"/>
</dbReference>
<protein>
    <submittedName>
        <fullName evidence="3">Uncharacterized protein</fullName>
    </submittedName>
</protein>